<dbReference type="Pfam" id="PF13561">
    <property type="entry name" value="adh_short_C2"/>
    <property type="match status" value="1"/>
</dbReference>
<dbReference type="PANTHER" id="PTHR42879:SF6">
    <property type="entry name" value="NADPH-DEPENDENT REDUCTASE BACG"/>
    <property type="match status" value="1"/>
</dbReference>
<gene>
    <name evidence="2" type="ORF">E7811_02830</name>
</gene>
<dbReference type="OrthoDB" id="9793325at2"/>
<dbReference type="AlphaFoldDB" id="A0A4S3MS67"/>
<dbReference type="InterPro" id="IPR036291">
    <property type="entry name" value="NAD(P)-bd_dom_sf"/>
</dbReference>
<organism evidence="2 3">
    <name type="scientific">Aliigemmobacter aestuarii</name>
    <dbReference type="NCBI Taxonomy" id="1445661"/>
    <lineage>
        <taxon>Bacteria</taxon>
        <taxon>Pseudomonadati</taxon>
        <taxon>Pseudomonadota</taxon>
        <taxon>Alphaproteobacteria</taxon>
        <taxon>Rhodobacterales</taxon>
        <taxon>Paracoccaceae</taxon>
        <taxon>Aliigemmobacter</taxon>
    </lineage>
</organism>
<comment type="caution">
    <text evidence="2">The sequence shown here is derived from an EMBL/GenBank/DDBJ whole genome shotgun (WGS) entry which is preliminary data.</text>
</comment>
<keyword evidence="3" id="KW-1185">Reference proteome</keyword>
<dbReference type="FunFam" id="3.40.50.720:FF:000084">
    <property type="entry name" value="Short-chain dehydrogenase reductase"/>
    <property type="match status" value="1"/>
</dbReference>
<dbReference type="InterPro" id="IPR002347">
    <property type="entry name" value="SDR_fam"/>
</dbReference>
<dbReference type="InterPro" id="IPR050259">
    <property type="entry name" value="SDR"/>
</dbReference>
<protein>
    <submittedName>
        <fullName evidence="2">SDR family oxidoreductase</fullName>
    </submittedName>
</protein>
<dbReference type="PANTHER" id="PTHR42879">
    <property type="entry name" value="3-OXOACYL-(ACYL-CARRIER-PROTEIN) REDUCTASE"/>
    <property type="match status" value="1"/>
</dbReference>
<proteinExistence type="inferred from homology"/>
<dbReference type="Gene3D" id="3.40.50.720">
    <property type="entry name" value="NAD(P)-binding Rossmann-like Domain"/>
    <property type="match status" value="1"/>
</dbReference>
<dbReference type="Proteomes" id="UP000309450">
    <property type="component" value="Unassembled WGS sequence"/>
</dbReference>
<reference evidence="2 3" key="1">
    <citation type="submission" date="2019-04" db="EMBL/GenBank/DDBJ databases">
        <title>Draft genome sequence of Gemmobacter aestuarii sp. nov.</title>
        <authorList>
            <person name="Hameed A."/>
            <person name="Lin S.-Y."/>
            <person name="Shahina M."/>
            <person name="Lai W.-A."/>
            <person name="Young C.-C."/>
        </authorList>
    </citation>
    <scope>NUCLEOTIDE SEQUENCE [LARGE SCALE GENOMIC DNA]</scope>
    <source>
        <strain evidence="2 3">CC-PW-75</strain>
    </source>
</reference>
<dbReference type="EMBL" id="SSND01000001">
    <property type="protein sequence ID" value="THD84685.1"/>
    <property type="molecule type" value="Genomic_DNA"/>
</dbReference>
<accession>A0A4S3MS67</accession>
<evidence type="ECO:0000313" key="3">
    <source>
        <dbReference type="Proteomes" id="UP000309450"/>
    </source>
</evidence>
<dbReference type="SUPFAM" id="SSF51735">
    <property type="entry name" value="NAD(P)-binding Rossmann-fold domains"/>
    <property type="match status" value="1"/>
</dbReference>
<sequence length="263" mass="27538">MDLEFRNRRVLVIGGSYGIGEAAAKLALAEGAQVMIASRSAENLAAAAARMEEATGRRPAEAVADVTQAGTAEALAERVAADWGGLDVLISAVGGSIRAAFADLSDEDWMGNYTFNVLSTVRAIRAHLPLLQKGQAPAVVMLGAAASKMPYAHQIVSNVHKAGMLGLNKTLASEFAPLGIRVNLVAPGRTLTPLWTNRADKIAADEGRTRDDVLADFSKDIPLGRFGTADEVARMVVWLASPCAAYITGQSVNVDGGIARGLL</sequence>
<dbReference type="PRINTS" id="PR00081">
    <property type="entry name" value="GDHRDH"/>
</dbReference>
<comment type="similarity">
    <text evidence="1">Belongs to the short-chain dehydrogenases/reductases (SDR) family.</text>
</comment>
<name>A0A4S3MS67_9RHOB</name>
<evidence type="ECO:0000313" key="2">
    <source>
        <dbReference type="EMBL" id="THD84685.1"/>
    </source>
</evidence>
<dbReference type="RefSeq" id="WP_136393066.1">
    <property type="nucleotide sequence ID" value="NZ_SSND01000001.1"/>
</dbReference>
<evidence type="ECO:0000256" key="1">
    <source>
        <dbReference type="ARBA" id="ARBA00006484"/>
    </source>
</evidence>